<proteinExistence type="inferred from homology"/>
<reference evidence="3" key="1">
    <citation type="submission" date="2017-05" db="EMBL/GenBank/DDBJ databases">
        <authorList>
            <person name="Sung H."/>
        </authorList>
    </citation>
    <scope>NUCLEOTIDE SEQUENCE [LARGE SCALE GENOMIC DNA]</scope>
    <source>
        <strain evidence="3">AR23208</strain>
    </source>
</reference>
<accession>A0A1Y0IP68</accession>
<evidence type="ECO:0000313" key="3">
    <source>
        <dbReference type="Proteomes" id="UP000195437"/>
    </source>
</evidence>
<dbReference type="Proteomes" id="UP000195437">
    <property type="component" value="Chromosome"/>
</dbReference>
<dbReference type="Pfam" id="PF10676">
    <property type="entry name" value="gerPA"/>
    <property type="match status" value="1"/>
</dbReference>
<evidence type="ECO:0000313" key="2">
    <source>
        <dbReference type="EMBL" id="ARU61626.1"/>
    </source>
</evidence>
<dbReference type="OrthoDB" id="2382149at2"/>
<keyword evidence="3" id="KW-1185">Reference proteome</keyword>
<dbReference type="PANTHER" id="PTHR37808:SF1">
    <property type="entry name" value="SPORE GERMINATION PROTEIN-LIKE PROTEIN YDZR"/>
    <property type="match status" value="1"/>
</dbReference>
<dbReference type="PANTHER" id="PTHR37808">
    <property type="entry name" value="SPORE GERMINATION PROTEIN-LIKE PROTEIN YDZR-RELATED"/>
    <property type="match status" value="1"/>
</dbReference>
<evidence type="ECO:0000256" key="1">
    <source>
        <dbReference type="ARBA" id="ARBA00008103"/>
    </source>
</evidence>
<dbReference type="InterPro" id="IPR019618">
    <property type="entry name" value="Spore_germination_GerPA"/>
</dbReference>
<name>A0A1Y0IP68_9BACL</name>
<protein>
    <submittedName>
        <fullName evidence="2">Uncharacterized protein</fullName>
    </submittedName>
</protein>
<sequence length="73" mass="7080">MPSVVGGPIKIVSISGGTVIFGDSGFIAPKEAAKSYSGSGGGLTGDFAVSINGINNTSTFDPDVVDGSTNSGV</sequence>
<dbReference type="KEGG" id="tum:CBW65_11835"/>
<dbReference type="RefSeq" id="WP_087457005.1">
    <property type="nucleotide sequence ID" value="NZ_CP021434.1"/>
</dbReference>
<organism evidence="2 3">
    <name type="scientific">Tumebacillus avium</name>
    <dbReference type="NCBI Taxonomy" id="1903704"/>
    <lineage>
        <taxon>Bacteria</taxon>
        <taxon>Bacillati</taxon>
        <taxon>Bacillota</taxon>
        <taxon>Bacilli</taxon>
        <taxon>Bacillales</taxon>
        <taxon>Alicyclobacillaceae</taxon>
        <taxon>Tumebacillus</taxon>
    </lineage>
</organism>
<gene>
    <name evidence="2" type="ORF">CBW65_11835</name>
</gene>
<comment type="similarity">
    <text evidence="1">Belongs to the GerPA/GerPF family.</text>
</comment>
<dbReference type="AlphaFoldDB" id="A0A1Y0IP68"/>
<dbReference type="EMBL" id="CP021434">
    <property type="protein sequence ID" value="ARU61626.1"/>
    <property type="molecule type" value="Genomic_DNA"/>
</dbReference>